<sequence>MKKHLLASALSISTVVMLATPALGQEVQQQSSYVETRLNAEGDFVTTPHGAGRENALYQAGSISKYACSIAALDLQRQGKLRLSDTLADLLPGYTGTRAGEITLEQLLRNRSSIADGLMAAVREDPQATLALELTPLEAANRFGTGYTGHQPGEAFEYMILNWAFVQAILERAADKPIARILDETVFAPAGMAHSTSFVGSLPGPDPVAPVGQVLPMPSYLVCAGGVASTPADLIRLLRYPYTDGYPEADRRALEAVASPDSHYALGGRTRYFTVEGVTHNLSWKSGSNGAFKSRAAYDPVTGLGYAVVTNEGDNGLLYDLTAGWVHDMLGVEITD</sequence>
<evidence type="ECO:0000313" key="4">
    <source>
        <dbReference type="Proteomes" id="UP000501568"/>
    </source>
</evidence>
<dbReference type="Proteomes" id="UP000501568">
    <property type="component" value="Chromosome"/>
</dbReference>
<evidence type="ECO:0000313" key="3">
    <source>
        <dbReference type="EMBL" id="QIG81124.1"/>
    </source>
</evidence>
<keyword evidence="1" id="KW-0732">Signal</keyword>
<keyword evidence="4" id="KW-1185">Reference proteome</keyword>
<gene>
    <name evidence="3" type="ORF">G5C33_15950</name>
</gene>
<dbReference type="Pfam" id="PF00144">
    <property type="entry name" value="Beta-lactamase"/>
    <property type="match status" value="1"/>
</dbReference>
<dbReference type="EMBL" id="CP049109">
    <property type="protein sequence ID" value="QIG81124.1"/>
    <property type="molecule type" value="Genomic_DNA"/>
</dbReference>
<dbReference type="RefSeq" id="WP_165328053.1">
    <property type="nucleotide sequence ID" value="NZ_CP049109.1"/>
</dbReference>
<dbReference type="SUPFAM" id="SSF56601">
    <property type="entry name" value="beta-lactamase/transpeptidase-like"/>
    <property type="match status" value="1"/>
</dbReference>
<dbReference type="InterPro" id="IPR050789">
    <property type="entry name" value="Diverse_Enzym_Activities"/>
</dbReference>
<protein>
    <submittedName>
        <fullName evidence="3">Beta-lactamase family protein</fullName>
    </submittedName>
</protein>
<feature type="signal peptide" evidence="1">
    <location>
        <begin position="1"/>
        <end position="24"/>
    </location>
</feature>
<accession>A0A6G6Y857</accession>
<feature type="domain" description="Beta-lactamase-related" evidence="2">
    <location>
        <begin position="53"/>
        <end position="314"/>
    </location>
</feature>
<dbReference type="PANTHER" id="PTHR43283">
    <property type="entry name" value="BETA-LACTAMASE-RELATED"/>
    <property type="match status" value="1"/>
</dbReference>
<organism evidence="3 4">
    <name type="scientific">Stakelama tenebrarum</name>
    <dbReference type="NCBI Taxonomy" id="2711215"/>
    <lineage>
        <taxon>Bacteria</taxon>
        <taxon>Pseudomonadati</taxon>
        <taxon>Pseudomonadota</taxon>
        <taxon>Alphaproteobacteria</taxon>
        <taxon>Sphingomonadales</taxon>
        <taxon>Sphingomonadaceae</taxon>
        <taxon>Stakelama</taxon>
    </lineage>
</organism>
<dbReference type="Gene3D" id="3.40.710.10">
    <property type="entry name" value="DD-peptidase/beta-lactamase superfamily"/>
    <property type="match status" value="1"/>
</dbReference>
<dbReference type="InterPro" id="IPR012338">
    <property type="entry name" value="Beta-lactam/transpept-like"/>
</dbReference>
<proteinExistence type="predicted"/>
<dbReference type="InterPro" id="IPR001466">
    <property type="entry name" value="Beta-lactam-related"/>
</dbReference>
<evidence type="ECO:0000259" key="2">
    <source>
        <dbReference type="Pfam" id="PF00144"/>
    </source>
</evidence>
<name>A0A6G6Y857_9SPHN</name>
<dbReference type="AlphaFoldDB" id="A0A6G6Y857"/>
<evidence type="ECO:0000256" key="1">
    <source>
        <dbReference type="SAM" id="SignalP"/>
    </source>
</evidence>
<feature type="chain" id="PRO_5026160984" evidence="1">
    <location>
        <begin position="25"/>
        <end position="336"/>
    </location>
</feature>
<reference evidence="3 4" key="1">
    <citation type="submission" date="2020-02" db="EMBL/GenBank/DDBJ databases">
        <authorList>
            <person name="Zheng R.K."/>
            <person name="Sun C.M."/>
        </authorList>
    </citation>
    <scope>NUCLEOTIDE SEQUENCE [LARGE SCALE GENOMIC DNA]</scope>
    <source>
        <strain evidence="4">zrk23</strain>
    </source>
</reference>
<dbReference type="KEGG" id="spzr:G5C33_15950"/>